<keyword evidence="3" id="KW-1003">Cell membrane</keyword>
<feature type="domain" description="Major facilitator superfamily (MFS) profile" evidence="9">
    <location>
        <begin position="26"/>
        <end position="516"/>
    </location>
</feature>
<feature type="transmembrane region" description="Helical" evidence="8">
    <location>
        <begin position="240"/>
        <end position="260"/>
    </location>
</feature>
<dbReference type="PANTHER" id="PTHR42718:SF47">
    <property type="entry name" value="METHYL VIOLOGEN RESISTANCE PROTEIN SMVA"/>
    <property type="match status" value="1"/>
</dbReference>
<dbReference type="PANTHER" id="PTHR42718">
    <property type="entry name" value="MAJOR FACILITATOR SUPERFAMILY MULTIDRUG TRANSPORTER MFSC"/>
    <property type="match status" value="1"/>
</dbReference>
<dbReference type="PROSITE" id="PS50850">
    <property type="entry name" value="MFS"/>
    <property type="match status" value="1"/>
</dbReference>
<feature type="transmembrane region" description="Helical" evidence="8">
    <location>
        <begin position="217"/>
        <end position="234"/>
    </location>
</feature>
<feature type="transmembrane region" description="Helical" evidence="8">
    <location>
        <begin position="63"/>
        <end position="84"/>
    </location>
</feature>
<evidence type="ECO:0000313" key="10">
    <source>
        <dbReference type="EMBL" id="GGX97617.1"/>
    </source>
</evidence>
<feature type="transmembrane region" description="Helical" evidence="8">
    <location>
        <begin position="489"/>
        <end position="512"/>
    </location>
</feature>
<evidence type="ECO:0000259" key="9">
    <source>
        <dbReference type="PROSITE" id="PS50850"/>
    </source>
</evidence>
<reference evidence="11" key="1">
    <citation type="journal article" date="2019" name="Int. J. Syst. Evol. Microbiol.">
        <title>The Global Catalogue of Microorganisms (GCM) 10K type strain sequencing project: providing services to taxonomists for standard genome sequencing and annotation.</title>
        <authorList>
            <consortium name="The Broad Institute Genomics Platform"/>
            <consortium name="The Broad Institute Genome Sequencing Center for Infectious Disease"/>
            <person name="Wu L."/>
            <person name="Ma J."/>
        </authorList>
    </citation>
    <scope>NUCLEOTIDE SEQUENCE [LARGE SCALE GENOMIC DNA]</scope>
    <source>
        <strain evidence="11">JCM 4586</strain>
    </source>
</reference>
<evidence type="ECO:0000256" key="5">
    <source>
        <dbReference type="ARBA" id="ARBA00022989"/>
    </source>
</evidence>
<accession>A0ABQ2YXE1</accession>
<keyword evidence="5 8" id="KW-1133">Transmembrane helix</keyword>
<feature type="transmembrane region" description="Helical" evidence="8">
    <location>
        <begin position="153"/>
        <end position="172"/>
    </location>
</feature>
<keyword evidence="2" id="KW-0813">Transport</keyword>
<keyword evidence="4 8" id="KW-0812">Transmembrane</keyword>
<comment type="caution">
    <text evidence="10">The sequence shown here is derived from an EMBL/GenBank/DDBJ whole genome shotgun (WGS) entry which is preliminary data.</text>
</comment>
<dbReference type="Gene3D" id="1.20.1720.10">
    <property type="entry name" value="Multidrug resistance protein D"/>
    <property type="match status" value="1"/>
</dbReference>
<dbReference type="CDD" id="cd17321">
    <property type="entry name" value="MFS_MMR_MDR_like"/>
    <property type="match status" value="1"/>
</dbReference>
<keyword evidence="6 8" id="KW-0472">Membrane</keyword>
<dbReference type="RefSeq" id="WP_229899738.1">
    <property type="nucleotide sequence ID" value="NZ_BMUT01000011.1"/>
</dbReference>
<feature type="transmembrane region" description="Helical" evidence="8">
    <location>
        <begin position="21"/>
        <end position="43"/>
    </location>
</feature>
<dbReference type="InterPro" id="IPR036259">
    <property type="entry name" value="MFS_trans_sf"/>
</dbReference>
<feature type="transmembrane region" description="Helical" evidence="8">
    <location>
        <begin position="91"/>
        <end position="110"/>
    </location>
</feature>
<feature type="transmembrane region" description="Helical" evidence="8">
    <location>
        <begin position="116"/>
        <end position="141"/>
    </location>
</feature>
<sequence length="522" mass="53592">MDRVSGGLSPERPPGQAPADPARWAMLAVLCASLLLVAMDATILNVALPSLIKEMRPDALEQLWIIDIYGLVLGGLLVTAGAVGDRVGRKLLFTTGFTVFGAASVLAATAGATDSVLQLIAGRVLLAIGGAMVMPSTLSLIRTIFTDAHERTLAIGIWAAVAGAGAAIGPLVGGLLVNSFSWSAAFWVNVPVVLVTVVAAVLLLPEYRSPSHHDLDLVAAVLSVVGVILTAWGIKHLAGGFRPLDLAALLVGIAALTWFVRRQLQSADPLLDVRLFASRPFLAAALATLIAMMAIGAALYLISLWLQYVRGYDALAAGLRTLPVALALLASSLLTPWLLRRTGVRTVLTAGLAALLCGFVVLAAAPQPLAYGAVAVALVTFGIGDGMAITASAAVMMAAVRPERAGQAGAVSESAYELGIGFGVALLGSIHTTLFRSGMTDLPGQVRGAARETARESVGGADQVARDLGYDTGPGRALLVAARSAFNDALTTTALVSACIVATAVVLAALLVPKGFRADSAH</sequence>
<evidence type="ECO:0000256" key="7">
    <source>
        <dbReference type="ARBA" id="ARBA00023251"/>
    </source>
</evidence>
<dbReference type="EMBL" id="BMUT01000011">
    <property type="protein sequence ID" value="GGX97617.1"/>
    <property type="molecule type" value="Genomic_DNA"/>
</dbReference>
<evidence type="ECO:0000256" key="4">
    <source>
        <dbReference type="ARBA" id="ARBA00022692"/>
    </source>
</evidence>
<dbReference type="PRINTS" id="PR01036">
    <property type="entry name" value="TCRTETB"/>
</dbReference>
<keyword evidence="7" id="KW-0046">Antibiotic resistance</keyword>
<dbReference type="SUPFAM" id="SSF103473">
    <property type="entry name" value="MFS general substrate transporter"/>
    <property type="match status" value="1"/>
</dbReference>
<dbReference type="Gene3D" id="1.20.1250.20">
    <property type="entry name" value="MFS general substrate transporter like domains"/>
    <property type="match status" value="1"/>
</dbReference>
<gene>
    <name evidence="10" type="ORF">GCM10010324_49790</name>
</gene>
<evidence type="ECO:0000256" key="3">
    <source>
        <dbReference type="ARBA" id="ARBA00022475"/>
    </source>
</evidence>
<organism evidence="10 11">
    <name type="scientific">Streptomyces hiroshimensis</name>
    <dbReference type="NCBI Taxonomy" id="66424"/>
    <lineage>
        <taxon>Bacteria</taxon>
        <taxon>Bacillati</taxon>
        <taxon>Actinomycetota</taxon>
        <taxon>Actinomycetes</taxon>
        <taxon>Kitasatosporales</taxon>
        <taxon>Streptomycetaceae</taxon>
        <taxon>Streptomyces</taxon>
    </lineage>
</organism>
<dbReference type="Proteomes" id="UP000659223">
    <property type="component" value="Unassembled WGS sequence"/>
</dbReference>
<feature type="transmembrane region" description="Helical" evidence="8">
    <location>
        <begin position="371"/>
        <end position="395"/>
    </location>
</feature>
<feature type="transmembrane region" description="Helical" evidence="8">
    <location>
        <begin position="415"/>
        <end position="435"/>
    </location>
</feature>
<evidence type="ECO:0000256" key="2">
    <source>
        <dbReference type="ARBA" id="ARBA00022448"/>
    </source>
</evidence>
<feature type="transmembrane region" description="Helical" evidence="8">
    <location>
        <begin position="322"/>
        <end position="339"/>
    </location>
</feature>
<dbReference type="Pfam" id="PF07690">
    <property type="entry name" value="MFS_1"/>
    <property type="match status" value="1"/>
</dbReference>
<dbReference type="InterPro" id="IPR011701">
    <property type="entry name" value="MFS"/>
</dbReference>
<feature type="transmembrane region" description="Helical" evidence="8">
    <location>
        <begin position="346"/>
        <end position="365"/>
    </location>
</feature>
<protein>
    <submittedName>
        <fullName evidence="10">MFS transporter</fullName>
    </submittedName>
</protein>
<dbReference type="InterPro" id="IPR020846">
    <property type="entry name" value="MFS_dom"/>
</dbReference>
<comment type="subcellular location">
    <subcellularLocation>
        <location evidence="1">Cell membrane</location>
        <topology evidence="1">Multi-pass membrane protein</topology>
    </subcellularLocation>
</comment>
<keyword evidence="11" id="KW-1185">Reference proteome</keyword>
<name>A0ABQ2YXE1_9ACTN</name>
<evidence type="ECO:0000313" key="11">
    <source>
        <dbReference type="Proteomes" id="UP000659223"/>
    </source>
</evidence>
<evidence type="ECO:0000256" key="1">
    <source>
        <dbReference type="ARBA" id="ARBA00004651"/>
    </source>
</evidence>
<proteinExistence type="predicted"/>
<feature type="transmembrane region" description="Helical" evidence="8">
    <location>
        <begin position="281"/>
        <end position="302"/>
    </location>
</feature>
<feature type="transmembrane region" description="Helical" evidence="8">
    <location>
        <begin position="184"/>
        <end position="205"/>
    </location>
</feature>
<evidence type="ECO:0000256" key="6">
    <source>
        <dbReference type="ARBA" id="ARBA00023136"/>
    </source>
</evidence>
<evidence type="ECO:0000256" key="8">
    <source>
        <dbReference type="SAM" id="Phobius"/>
    </source>
</evidence>